<feature type="transmembrane region" description="Helical" evidence="1">
    <location>
        <begin position="349"/>
        <end position="370"/>
    </location>
</feature>
<evidence type="ECO:0000313" key="3">
    <source>
        <dbReference type="Proteomes" id="UP000284416"/>
    </source>
</evidence>
<evidence type="ECO:0000256" key="1">
    <source>
        <dbReference type="SAM" id="Phobius"/>
    </source>
</evidence>
<gene>
    <name evidence="2" type="ORF">D1B31_00185</name>
</gene>
<keyword evidence="3" id="KW-1185">Reference proteome</keyword>
<keyword evidence="1" id="KW-0812">Transmembrane</keyword>
<dbReference type="OrthoDB" id="2447941at2"/>
<feature type="transmembrane region" description="Helical" evidence="1">
    <location>
        <begin position="287"/>
        <end position="304"/>
    </location>
</feature>
<dbReference type="InterPro" id="IPR010288">
    <property type="entry name" value="EcsB_ABC"/>
</dbReference>
<keyword evidence="1" id="KW-1133">Transmembrane helix</keyword>
<name>A0A417YZ43_9BACI</name>
<protein>
    <submittedName>
        <fullName evidence="2">ABC transporter permease</fullName>
    </submittedName>
</protein>
<reference evidence="2 3" key="1">
    <citation type="journal article" date="2017" name="Int. J. Syst. Evol. Microbiol.">
        <title>Bacillus notoginsengisoli sp. nov., a novel bacterium isolated from the rhizosphere of Panax notoginseng.</title>
        <authorList>
            <person name="Zhang M.Y."/>
            <person name="Cheng J."/>
            <person name="Cai Y."/>
            <person name="Zhang T.Y."/>
            <person name="Wu Y.Y."/>
            <person name="Manikprabhu D."/>
            <person name="Li W.J."/>
            <person name="Zhang Y.X."/>
        </authorList>
    </citation>
    <scope>NUCLEOTIDE SEQUENCE [LARGE SCALE GENOMIC DNA]</scope>
    <source>
        <strain evidence="2 3">JCM 30743</strain>
    </source>
</reference>
<dbReference type="AlphaFoldDB" id="A0A417YZ43"/>
<feature type="transmembrane region" description="Helical" evidence="1">
    <location>
        <begin position="61"/>
        <end position="80"/>
    </location>
</feature>
<feature type="transmembrane region" description="Helical" evidence="1">
    <location>
        <begin position="100"/>
        <end position="125"/>
    </location>
</feature>
<feature type="transmembrane region" description="Helical" evidence="1">
    <location>
        <begin position="376"/>
        <end position="396"/>
    </location>
</feature>
<feature type="transmembrane region" description="Helical" evidence="1">
    <location>
        <begin position="25"/>
        <end position="46"/>
    </location>
</feature>
<accession>A0A417YZ43</accession>
<dbReference type="PIRSF" id="PIRSF037259">
    <property type="entry name" value="EcsB_ABC"/>
    <property type="match status" value="1"/>
</dbReference>
<comment type="caution">
    <text evidence="2">The sequence shown here is derived from an EMBL/GenBank/DDBJ whole genome shotgun (WGS) entry which is preliminary data.</text>
</comment>
<dbReference type="GO" id="GO:0016020">
    <property type="term" value="C:membrane"/>
    <property type="evidence" value="ECO:0007669"/>
    <property type="project" value="InterPro"/>
</dbReference>
<feature type="transmembrane region" description="Helical" evidence="1">
    <location>
        <begin position="174"/>
        <end position="204"/>
    </location>
</feature>
<organism evidence="2 3">
    <name type="scientific">Neobacillus notoginsengisoli</name>
    <dbReference type="NCBI Taxonomy" id="1578198"/>
    <lineage>
        <taxon>Bacteria</taxon>
        <taxon>Bacillati</taxon>
        <taxon>Bacillota</taxon>
        <taxon>Bacilli</taxon>
        <taxon>Bacillales</taxon>
        <taxon>Bacillaceae</taxon>
        <taxon>Neobacillus</taxon>
    </lineage>
</organism>
<dbReference type="Proteomes" id="UP000284416">
    <property type="component" value="Unassembled WGS sequence"/>
</dbReference>
<sequence>MFDGTRLWKERAGHRVKELGRYLKYIFNGHIVIVLLFLLGTAAYYYQEWLKTLDTGFPSEMIGAIVFGLFLTLSPVYNFLREADKVFLLPLEEKLSGFFLRSSIVSGALQSYVLLMLLALFMPLFAKTGGIGFSMFLPTLLLLLAVKAWNIAAQWKVSFQADASSILIDKAIRFLLNAAFSYLLFAGNGFLLLVPFVGIMFAYLGYFHSAARGKGLQWEALIAGEEKRMMAFYRLANLFTDVPHLKENVKRRSWLDFLLSGIPFVQKRAPLYLLARTFLRAGDYLGLSIRLSVIGSLGIILISYGPGQIFFALLFLYLTGFQLMPLASHHENNLWSELYPVAAAHNKLAFQRLLSIVLIAQTAIFTMVILVSGKMVAAIGVLALGAAFTFAFVKFYSVRKLKN</sequence>
<evidence type="ECO:0000313" key="2">
    <source>
        <dbReference type="EMBL" id="RHW43135.1"/>
    </source>
</evidence>
<proteinExistence type="predicted"/>
<keyword evidence="1" id="KW-0472">Membrane</keyword>
<feature type="transmembrane region" description="Helical" evidence="1">
    <location>
        <begin position="131"/>
        <end position="153"/>
    </location>
</feature>
<dbReference type="EMBL" id="QWEG01000001">
    <property type="protein sequence ID" value="RHW43135.1"/>
    <property type="molecule type" value="Genomic_DNA"/>
</dbReference>
<dbReference type="Pfam" id="PF05975">
    <property type="entry name" value="EcsB"/>
    <property type="match status" value="1"/>
</dbReference>
<dbReference type="RefSeq" id="WP_118918743.1">
    <property type="nucleotide sequence ID" value="NZ_QWEG01000001.1"/>
</dbReference>